<accession>A0A2P4YK41</accession>
<proteinExistence type="predicted"/>
<comment type="caution">
    <text evidence="1">The sequence shown here is derived from an EMBL/GenBank/DDBJ whole genome shotgun (WGS) entry which is preliminary data.</text>
</comment>
<reference evidence="1 2" key="1">
    <citation type="journal article" date="2017" name="Genome Biol. Evol.">
        <title>Phytophthora megakarya and P. palmivora, closely related causal agents of cacao black pod rot, underwent increases in genome sizes and gene numbers by different mechanisms.</title>
        <authorList>
            <person name="Ali S.S."/>
            <person name="Shao J."/>
            <person name="Lary D.J."/>
            <person name="Kronmiller B."/>
            <person name="Shen D."/>
            <person name="Strem M.D."/>
            <person name="Amoako-Attah I."/>
            <person name="Akrofi A.Y."/>
            <person name="Begoude B.A."/>
            <person name="Ten Hoopen G.M."/>
            <person name="Coulibaly K."/>
            <person name="Kebe B.I."/>
            <person name="Melnick R.L."/>
            <person name="Guiltinan M.J."/>
            <person name="Tyler B.M."/>
            <person name="Meinhardt L.W."/>
            <person name="Bailey B.A."/>
        </authorList>
    </citation>
    <scope>NUCLEOTIDE SEQUENCE [LARGE SCALE GENOMIC DNA]</scope>
    <source>
        <strain evidence="2">sbr112.9</strain>
    </source>
</reference>
<dbReference type="EMBL" id="NCKW01002110">
    <property type="protein sequence ID" value="POM78187.1"/>
    <property type="molecule type" value="Genomic_DNA"/>
</dbReference>
<sequence length="134" mass="14338">MDGGNSETAAETMVWLCASVESPHLAAWSVRKAIFQTLAAVADRAPVEAFQKIQDRVVECCCGSFGVADGKFSMVRVAAAGALTALLKRTANNSDVALRMVVQRERVLVAVETLLVSEEALEQQAAFNIKALLL</sequence>
<name>A0A2P4YK41_9STRA</name>
<gene>
    <name evidence="1" type="ORF">PHPALM_4310</name>
</gene>
<organism evidence="1 2">
    <name type="scientific">Phytophthora palmivora</name>
    <dbReference type="NCBI Taxonomy" id="4796"/>
    <lineage>
        <taxon>Eukaryota</taxon>
        <taxon>Sar</taxon>
        <taxon>Stramenopiles</taxon>
        <taxon>Oomycota</taxon>
        <taxon>Peronosporomycetes</taxon>
        <taxon>Peronosporales</taxon>
        <taxon>Peronosporaceae</taxon>
        <taxon>Phytophthora</taxon>
    </lineage>
</organism>
<keyword evidence="2" id="KW-1185">Reference proteome</keyword>
<dbReference type="AlphaFoldDB" id="A0A2P4YK41"/>
<evidence type="ECO:0000313" key="2">
    <source>
        <dbReference type="Proteomes" id="UP000237271"/>
    </source>
</evidence>
<evidence type="ECO:0000313" key="1">
    <source>
        <dbReference type="EMBL" id="POM78187.1"/>
    </source>
</evidence>
<dbReference type="OrthoDB" id="16066at2759"/>
<dbReference type="Proteomes" id="UP000237271">
    <property type="component" value="Unassembled WGS sequence"/>
</dbReference>
<protein>
    <submittedName>
        <fullName evidence="1">Uncharacterized protein</fullName>
    </submittedName>
</protein>